<evidence type="ECO:0000256" key="1">
    <source>
        <dbReference type="SAM" id="Phobius"/>
    </source>
</evidence>
<sequence length="136" mass="14130">MREAPRVWSERSRPAWRAAVLPLVLALGVAWTVLLGAAAVGRAEPPAAFDTPRSVVAVAIAPPSAAPVLPEARLIERPAPGALLLLVAAIAGLLLGARRRITWPTAAGSGAAVTPAALFEARRGRAPLRREASDLE</sequence>
<dbReference type="EMBL" id="JACHXF010000013">
    <property type="protein sequence ID" value="MBB3098097.1"/>
    <property type="molecule type" value="Genomic_DNA"/>
</dbReference>
<keyword evidence="1" id="KW-0472">Membrane</keyword>
<proteinExistence type="predicted"/>
<keyword evidence="1" id="KW-0812">Transmembrane</keyword>
<dbReference type="Proteomes" id="UP000590749">
    <property type="component" value="Unassembled WGS sequence"/>
</dbReference>
<keyword evidence="3" id="KW-1185">Reference proteome</keyword>
<dbReference type="RefSeq" id="WP_183223822.1">
    <property type="nucleotide sequence ID" value="NZ_BMPW01000014.1"/>
</dbReference>
<name>A0A7W5FH44_9ACTN</name>
<gene>
    <name evidence="2" type="ORF">FHR83_005782</name>
</gene>
<evidence type="ECO:0000313" key="2">
    <source>
        <dbReference type="EMBL" id="MBB3098097.1"/>
    </source>
</evidence>
<comment type="caution">
    <text evidence="2">The sequence shown here is derived from an EMBL/GenBank/DDBJ whole genome shotgun (WGS) entry which is preliminary data.</text>
</comment>
<organism evidence="2 3">
    <name type="scientific">Actinoplanes campanulatus</name>
    <dbReference type="NCBI Taxonomy" id="113559"/>
    <lineage>
        <taxon>Bacteria</taxon>
        <taxon>Bacillati</taxon>
        <taxon>Actinomycetota</taxon>
        <taxon>Actinomycetes</taxon>
        <taxon>Micromonosporales</taxon>
        <taxon>Micromonosporaceae</taxon>
        <taxon>Actinoplanes</taxon>
    </lineage>
</organism>
<keyword evidence="1" id="KW-1133">Transmembrane helix</keyword>
<reference evidence="2 3" key="1">
    <citation type="submission" date="2020-08" db="EMBL/GenBank/DDBJ databases">
        <title>Genomic Encyclopedia of Type Strains, Phase III (KMG-III): the genomes of soil and plant-associated and newly described type strains.</title>
        <authorList>
            <person name="Whitman W."/>
        </authorList>
    </citation>
    <scope>NUCLEOTIDE SEQUENCE [LARGE SCALE GENOMIC DNA]</scope>
    <source>
        <strain evidence="2 3">CECT 3287</strain>
    </source>
</reference>
<feature type="transmembrane region" description="Helical" evidence="1">
    <location>
        <begin position="79"/>
        <end position="97"/>
    </location>
</feature>
<evidence type="ECO:0000313" key="3">
    <source>
        <dbReference type="Proteomes" id="UP000590749"/>
    </source>
</evidence>
<dbReference type="AlphaFoldDB" id="A0A7W5FH44"/>
<accession>A0A7W5FH44</accession>
<protein>
    <submittedName>
        <fullName evidence="2">Uncharacterized protein</fullName>
    </submittedName>
</protein>